<dbReference type="AlphaFoldDB" id="A0A645I291"/>
<gene>
    <name evidence="1" type="ORF">SDC9_192984</name>
</gene>
<comment type="caution">
    <text evidence="1">The sequence shown here is derived from an EMBL/GenBank/DDBJ whole genome shotgun (WGS) entry which is preliminary data.</text>
</comment>
<organism evidence="1">
    <name type="scientific">bioreactor metagenome</name>
    <dbReference type="NCBI Taxonomy" id="1076179"/>
    <lineage>
        <taxon>unclassified sequences</taxon>
        <taxon>metagenomes</taxon>
        <taxon>ecological metagenomes</taxon>
    </lineage>
</organism>
<sequence>MTNRENGFIKFESNNYSDNIITAELDNEKRKEAVKKFDTLRSLNTDLYKDIFR</sequence>
<reference evidence="1" key="1">
    <citation type="submission" date="2019-08" db="EMBL/GenBank/DDBJ databases">
        <authorList>
            <person name="Kucharzyk K."/>
            <person name="Murdoch R.W."/>
            <person name="Higgins S."/>
            <person name="Loffler F."/>
        </authorList>
    </citation>
    <scope>NUCLEOTIDE SEQUENCE</scope>
</reference>
<evidence type="ECO:0000313" key="1">
    <source>
        <dbReference type="EMBL" id="MPN45417.1"/>
    </source>
</evidence>
<proteinExistence type="predicted"/>
<accession>A0A645I291</accession>
<protein>
    <recommendedName>
        <fullName evidence="2">CN hydrolase domain-containing protein</fullName>
    </recommendedName>
</protein>
<evidence type="ECO:0008006" key="2">
    <source>
        <dbReference type="Google" id="ProtNLM"/>
    </source>
</evidence>
<name>A0A645I291_9ZZZZ</name>
<dbReference type="EMBL" id="VSSQ01105305">
    <property type="protein sequence ID" value="MPN45417.1"/>
    <property type="molecule type" value="Genomic_DNA"/>
</dbReference>